<evidence type="ECO:0000256" key="2">
    <source>
        <dbReference type="ARBA" id="ARBA00022741"/>
    </source>
</evidence>
<dbReference type="CDD" id="cd01856">
    <property type="entry name" value="YlqF"/>
    <property type="match status" value="1"/>
</dbReference>
<reference evidence="8" key="1">
    <citation type="submission" date="2015-07" db="EMBL/GenBank/DDBJ databases">
        <title>Complete genome sequence and phylogenetic analysis of Limnochorda pilosa.</title>
        <authorList>
            <person name="Watanabe M."/>
            <person name="Kojima H."/>
            <person name="Fukui M."/>
        </authorList>
    </citation>
    <scope>NUCLEOTIDE SEQUENCE [LARGE SCALE GENOMIC DNA]</scope>
    <source>
        <strain evidence="8">HC45</strain>
    </source>
</reference>
<dbReference type="PATRIC" id="fig|1555112.3.peg.1667"/>
<keyword evidence="2 4" id="KW-0547">Nucleotide-binding</keyword>
<dbReference type="AlphaFoldDB" id="A0A0K2SK55"/>
<dbReference type="STRING" id="1555112.LIP_1634"/>
<accession>A0A0K2SK55</accession>
<dbReference type="PROSITE" id="PS51721">
    <property type="entry name" value="G_CP"/>
    <property type="match status" value="1"/>
</dbReference>
<feature type="binding site" evidence="5">
    <location>
        <position position="176"/>
    </location>
    <ligand>
        <name>GTP</name>
        <dbReference type="ChEBI" id="CHEBI:37565"/>
    </ligand>
</feature>
<keyword evidence="4" id="KW-0963">Cytoplasm</keyword>
<dbReference type="KEGG" id="lpil:LIP_1634"/>
<evidence type="ECO:0000313" key="8">
    <source>
        <dbReference type="Proteomes" id="UP000065807"/>
    </source>
</evidence>
<comment type="similarity">
    <text evidence="4">Belongs to the TRAFAC class YlqF/YawG GTPase family. MTG1 subfamily.</text>
</comment>
<comment type="function">
    <text evidence="4">Required for a late step of 50S ribosomal subunit assembly. Has GTPase activity.</text>
</comment>
<dbReference type="GO" id="GO:0005737">
    <property type="term" value="C:cytoplasm"/>
    <property type="evidence" value="ECO:0007669"/>
    <property type="project" value="UniProtKB-SubCell"/>
</dbReference>
<feature type="binding site" evidence="5">
    <location>
        <begin position="132"/>
        <end position="137"/>
    </location>
    <ligand>
        <name>GTP</name>
        <dbReference type="ChEBI" id="CHEBI:37565"/>
    </ligand>
</feature>
<dbReference type="InterPro" id="IPR027417">
    <property type="entry name" value="P-loop_NTPase"/>
</dbReference>
<comment type="subcellular location">
    <subcellularLocation>
        <location evidence="4">Cytoplasm</location>
    </subcellularLocation>
</comment>
<sequence length="280" mass="30555">MEIRWQPGHLVRARRELKPLLSQARWVVEVGDARAPRASRDRLLSEQVPAARRIVVLTHADLADPQATRAWLRALRAAGEEAYAVRAHRPSGLQPLQRRLAPPRARPPAGLRGVRLGTAVTLQRAVVVGLPNVGKSTLINALARRSRARSEARPGTTRGPQWIQASEGLELLDTPGVLAPMGVRGERAYLLAALGMVSDRSFPVWEVAVWLVERLGLPDPALGSAEATLEGMGRGWGLVSRSGAVNTEETALRLLQQFRRGSLGRHTLEEPPRVPAEPGR</sequence>
<protein>
    <recommendedName>
        <fullName evidence="1 4">Ribosome biogenesis GTPase A</fullName>
    </recommendedName>
</protein>
<name>A0A0K2SK55_LIMPI</name>
<evidence type="ECO:0000313" key="7">
    <source>
        <dbReference type="EMBL" id="BAS27480.1"/>
    </source>
</evidence>
<dbReference type="PANTHER" id="PTHR45782:SF4">
    <property type="entry name" value="MITOCHONDRIAL RIBOSOME-ASSOCIATED GTPASE 1"/>
    <property type="match status" value="1"/>
</dbReference>
<organism evidence="7 8">
    <name type="scientific">Limnochorda pilosa</name>
    <dbReference type="NCBI Taxonomy" id="1555112"/>
    <lineage>
        <taxon>Bacteria</taxon>
        <taxon>Bacillati</taxon>
        <taxon>Bacillota</taxon>
        <taxon>Limnochordia</taxon>
        <taxon>Limnochordales</taxon>
        <taxon>Limnochordaceae</taxon>
        <taxon>Limnochorda</taxon>
    </lineage>
</organism>
<dbReference type="SUPFAM" id="SSF52540">
    <property type="entry name" value="P-loop containing nucleoside triphosphate hydrolases"/>
    <property type="match status" value="1"/>
</dbReference>
<dbReference type="InterPro" id="IPR016478">
    <property type="entry name" value="GTPase_MTG1"/>
</dbReference>
<reference evidence="8" key="2">
    <citation type="journal article" date="2016" name="Int. J. Syst. Evol. Microbiol.">
        <title>Complete genome sequence and cell structure of Limnochorda pilosa, a Gram-negative spore-former within the phylum Firmicutes.</title>
        <authorList>
            <person name="Watanabe M."/>
            <person name="Kojima H."/>
            <person name="Fukui M."/>
        </authorList>
    </citation>
    <scope>NUCLEOTIDE SEQUENCE [LARGE SCALE GENOMIC DNA]</scope>
    <source>
        <strain evidence="8">HC45</strain>
    </source>
</reference>
<dbReference type="Gene3D" id="3.40.50.300">
    <property type="entry name" value="P-loop containing nucleotide triphosphate hydrolases"/>
    <property type="match status" value="1"/>
</dbReference>
<dbReference type="GO" id="GO:0006412">
    <property type="term" value="P:translation"/>
    <property type="evidence" value="ECO:0007669"/>
    <property type="project" value="TreeGrafter"/>
</dbReference>
<dbReference type="GO" id="GO:0005525">
    <property type="term" value="F:GTP binding"/>
    <property type="evidence" value="ECO:0007669"/>
    <property type="project" value="UniProtKB-KW"/>
</dbReference>
<proteinExistence type="inferred from homology"/>
<dbReference type="EMBL" id="AP014924">
    <property type="protein sequence ID" value="BAS27480.1"/>
    <property type="molecule type" value="Genomic_DNA"/>
</dbReference>
<keyword evidence="3 4" id="KW-0342">GTP-binding</keyword>
<evidence type="ECO:0000256" key="4">
    <source>
        <dbReference type="PIRNR" id="PIRNR006230"/>
    </source>
</evidence>
<dbReference type="InterPro" id="IPR030378">
    <property type="entry name" value="G_CP_dom"/>
</dbReference>
<evidence type="ECO:0000256" key="1">
    <source>
        <dbReference type="ARBA" id="ARBA00014898"/>
    </source>
</evidence>
<dbReference type="PIRSF" id="PIRSF006230">
    <property type="entry name" value="MG442"/>
    <property type="match status" value="1"/>
</dbReference>
<dbReference type="Gene3D" id="1.10.1580.10">
    <property type="match status" value="1"/>
</dbReference>
<keyword evidence="8" id="KW-1185">Reference proteome</keyword>
<dbReference type="Proteomes" id="UP000065807">
    <property type="component" value="Chromosome"/>
</dbReference>
<dbReference type="RefSeq" id="WP_068136396.1">
    <property type="nucleotide sequence ID" value="NZ_AP014924.1"/>
</dbReference>
<gene>
    <name evidence="7" type="ORF">LIP_1634</name>
</gene>
<dbReference type="Pfam" id="PF01926">
    <property type="entry name" value="MMR_HSR1"/>
    <property type="match status" value="1"/>
</dbReference>
<dbReference type="InterPro" id="IPR006073">
    <property type="entry name" value="GTP-bd"/>
</dbReference>
<feature type="domain" description="CP-type G" evidence="6">
    <location>
        <begin position="14"/>
        <end position="180"/>
    </location>
</feature>
<evidence type="ECO:0000256" key="3">
    <source>
        <dbReference type="ARBA" id="ARBA00023134"/>
    </source>
</evidence>
<evidence type="ECO:0000256" key="5">
    <source>
        <dbReference type="PIRSR" id="PIRSR006230-1"/>
    </source>
</evidence>
<dbReference type="OrthoDB" id="9779790at2"/>
<evidence type="ECO:0000259" key="6">
    <source>
        <dbReference type="PROSITE" id="PS51721"/>
    </source>
</evidence>
<dbReference type="InterPro" id="IPR023179">
    <property type="entry name" value="GTP-bd_ortho_bundle_sf"/>
</dbReference>
<dbReference type="PANTHER" id="PTHR45782">
    <property type="entry name" value="MITOCHONDRIAL RIBOSOME-ASSOCIATED GTPASE 1"/>
    <property type="match status" value="1"/>
</dbReference>
<dbReference type="GO" id="GO:0003924">
    <property type="term" value="F:GTPase activity"/>
    <property type="evidence" value="ECO:0007669"/>
    <property type="project" value="TreeGrafter"/>
</dbReference>